<evidence type="ECO:0000259" key="1">
    <source>
        <dbReference type="Pfam" id="PF12986"/>
    </source>
</evidence>
<reference evidence="2 3" key="1">
    <citation type="submission" date="2020-07" db="EMBL/GenBank/DDBJ databases">
        <title>Thermoactinomyces phylogeny.</title>
        <authorList>
            <person name="Dunlap C."/>
        </authorList>
    </citation>
    <scope>NUCLEOTIDE SEQUENCE [LARGE SCALE GENOMIC DNA]</scope>
    <source>
        <strain evidence="2 3">AMNI-1</strain>
    </source>
</reference>
<keyword evidence="3" id="KW-1185">Reference proteome</keyword>
<accession>A0A7W1XU93</accession>
<organism evidence="2 3">
    <name type="scientific">Thermoactinomyces mirandus</name>
    <dbReference type="NCBI Taxonomy" id="2756294"/>
    <lineage>
        <taxon>Bacteria</taxon>
        <taxon>Bacillati</taxon>
        <taxon>Bacillota</taxon>
        <taxon>Bacilli</taxon>
        <taxon>Bacillales</taxon>
        <taxon>Thermoactinomycetaceae</taxon>
        <taxon>Thermoactinomyces</taxon>
    </lineage>
</organism>
<dbReference type="AlphaFoldDB" id="A0A7W1XU93"/>
<evidence type="ECO:0000313" key="2">
    <source>
        <dbReference type="EMBL" id="MBA4603330.1"/>
    </source>
</evidence>
<sequence>MAKDTIFFTGHAKLPSAITAYKIYEVIAISAEVNPDTGEIVHLDCTLATGLARRFVSELAIGYKLGDDIDELVERLEARYYGSARKALIAAFKSINEKYLEWKVSQQQGLPASSAVPKHI</sequence>
<evidence type="ECO:0000313" key="3">
    <source>
        <dbReference type="Proteomes" id="UP000538292"/>
    </source>
</evidence>
<feature type="domain" description="DUF3870" evidence="1">
    <location>
        <begin position="8"/>
        <end position="99"/>
    </location>
</feature>
<name>A0A7W1XU93_9BACL</name>
<gene>
    <name evidence="2" type="ORF">H2C83_13570</name>
</gene>
<dbReference type="EMBL" id="JACEOL010000047">
    <property type="protein sequence ID" value="MBA4603330.1"/>
    <property type="molecule type" value="Genomic_DNA"/>
</dbReference>
<comment type="caution">
    <text evidence="2">The sequence shown here is derived from an EMBL/GenBank/DDBJ whole genome shotgun (WGS) entry which is preliminary data.</text>
</comment>
<dbReference type="Pfam" id="PF12986">
    <property type="entry name" value="DUF3870"/>
    <property type="match status" value="1"/>
</dbReference>
<dbReference type="InterPro" id="IPR024617">
    <property type="entry name" value="DUF3870"/>
</dbReference>
<proteinExistence type="predicted"/>
<dbReference type="Proteomes" id="UP000538292">
    <property type="component" value="Unassembled WGS sequence"/>
</dbReference>
<dbReference type="RefSeq" id="WP_181741765.1">
    <property type="nucleotide sequence ID" value="NZ_JACEOL010000047.1"/>
</dbReference>
<protein>
    <submittedName>
        <fullName evidence="2">DUF3870 domain-containing protein</fullName>
    </submittedName>
</protein>